<evidence type="ECO:0008006" key="3">
    <source>
        <dbReference type="Google" id="ProtNLM"/>
    </source>
</evidence>
<dbReference type="AlphaFoldDB" id="A0A507BZ04"/>
<accession>A0A507BZ04</accession>
<reference evidence="1 2" key="1">
    <citation type="journal article" date="2019" name="Sci. Rep.">
        <title>Comparative genomics of chytrid fungi reveal insights into the obligate biotrophic and pathogenic lifestyle of Synchytrium endobioticum.</title>
        <authorList>
            <person name="van de Vossenberg B.T.L.H."/>
            <person name="Warris S."/>
            <person name="Nguyen H.D.T."/>
            <person name="van Gent-Pelzer M.P.E."/>
            <person name="Joly D.L."/>
            <person name="van de Geest H.C."/>
            <person name="Bonants P.J.M."/>
            <person name="Smith D.S."/>
            <person name="Levesque C.A."/>
            <person name="van der Lee T.A.J."/>
        </authorList>
    </citation>
    <scope>NUCLEOTIDE SEQUENCE [LARGE SCALE GENOMIC DNA]</scope>
    <source>
        <strain evidence="1 2">JEL517</strain>
    </source>
</reference>
<dbReference type="OrthoDB" id="2014201at2759"/>
<dbReference type="Proteomes" id="UP000319731">
    <property type="component" value="Unassembled WGS sequence"/>
</dbReference>
<dbReference type="InterPro" id="IPR029044">
    <property type="entry name" value="Nucleotide-diphossugar_trans"/>
</dbReference>
<dbReference type="CDD" id="cd02537">
    <property type="entry name" value="GT8_Glycogenin"/>
    <property type="match status" value="1"/>
</dbReference>
<gene>
    <name evidence="1" type="ORF">SmJEL517_g04495</name>
</gene>
<dbReference type="InterPro" id="IPR002495">
    <property type="entry name" value="Glyco_trans_8"/>
</dbReference>
<dbReference type="GO" id="GO:0016757">
    <property type="term" value="F:glycosyltransferase activity"/>
    <property type="evidence" value="ECO:0007669"/>
    <property type="project" value="InterPro"/>
</dbReference>
<dbReference type="RefSeq" id="XP_031023573.1">
    <property type="nucleotide sequence ID" value="XM_031170423.1"/>
</dbReference>
<dbReference type="EMBL" id="QEAO01000031">
    <property type="protein sequence ID" value="TPX32348.1"/>
    <property type="molecule type" value="Genomic_DNA"/>
</dbReference>
<dbReference type="SUPFAM" id="SSF53448">
    <property type="entry name" value="Nucleotide-diphospho-sugar transferases"/>
    <property type="match status" value="1"/>
</dbReference>
<evidence type="ECO:0000313" key="1">
    <source>
        <dbReference type="EMBL" id="TPX32348.1"/>
    </source>
</evidence>
<comment type="caution">
    <text evidence="1">The sequence shown here is derived from an EMBL/GenBank/DDBJ whole genome shotgun (WGS) entry which is preliminary data.</text>
</comment>
<dbReference type="Pfam" id="PF01501">
    <property type="entry name" value="Glyco_transf_8"/>
    <property type="match status" value="1"/>
</dbReference>
<dbReference type="Gene3D" id="3.90.550.10">
    <property type="entry name" value="Spore Coat Polysaccharide Biosynthesis Protein SpsA, Chain A"/>
    <property type="match status" value="1"/>
</dbReference>
<dbReference type="PANTHER" id="PTHR11183">
    <property type="entry name" value="GLYCOGENIN SUBFAMILY MEMBER"/>
    <property type="match status" value="1"/>
</dbReference>
<dbReference type="InterPro" id="IPR050587">
    <property type="entry name" value="GNT1/Glycosyltrans_8"/>
</dbReference>
<keyword evidence="2" id="KW-1185">Reference proteome</keyword>
<dbReference type="STRING" id="1806994.A0A507BZ04"/>
<evidence type="ECO:0000313" key="2">
    <source>
        <dbReference type="Proteomes" id="UP000319731"/>
    </source>
</evidence>
<organism evidence="1 2">
    <name type="scientific">Synchytrium microbalum</name>
    <dbReference type="NCBI Taxonomy" id="1806994"/>
    <lineage>
        <taxon>Eukaryota</taxon>
        <taxon>Fungi</taxon>
        <taxon>Fungi incertae sedis</taxon>
        <taxon>Chytridiomycota</taxon>
        <taxon>Chytridiomycota incertae sedis</taxon>
        <taxon>Chytridiomycetes</taxon>
        <taxon>Synchytriales</taxon>
        <taxon>Synchytriaceae</taxon>
        <taxon>Synchytrium</taxon>
    </lineage>
</organism>
<protein>
    <recommendedName>
        <fullName evidence="3">Hexosyltransferase</fullName>
    </recommendedName>
</protein>
<name>A0A507BZ04_9FUNG</name>
<sequence length="288" mass="33571">MTKKQYCYATLLTTDSYAVGVNVLAKCLYNHGSRYNLVVMCTNNLSDKATQSLEQLPNVIIKRIQKMLPSENAATNFVYERFSDVFTKFEVWKLIEYQKVCQLDADMLIIKNMDEVFDLLPEGRKLASTSACICNVMKNPRYPSFWTPANCAHTWKGRNQPVPASSPRSLNAGILLLRPSMETFKVMSEFLSTATDLTKYQFGDQDWLNEYFPDWVEMPYIYNALKTMSVFHSNVWDMDEVKNIHYILEKPWDYSPDDPEFGTSPYVEYKELNQMWWDVNQGPLQRKQ</sequence>
<dbReference type="GeneID" id="42005720"/>
<proteinExistence type="predicted"/>